<evidence type="ECO:0000313" key="1">
    <source>
        <dbReference type="EMBL" id="ALO45471.1"/>
    </source>
</evidence>
<proteinExistence type="predicted"/>
<dbReference type="SUPFAM" id="SSF53254">
    <property type="entry name" value="Phosphoglycerate mutase-like"/>
    <property type="match status" value="1"/>
</dbReference>
<dbReference type="PANTHER" id="PTHR48100">
    <property type="entry name" value="BROAD-SPECIFICITY PHOSPHATASE YOR283W-RELATED"/>
    <property type="match status" value="1"/>
</dbReference>
<dbReference type="InterPro" id="IPR050275">
    <property type="entry name" value="PGM_Phosphatase"/>
</dbReference>
<protein>
    <recommendedName>
        <fullName evidence="3">Phosphoglycerate mutase</fullName>
    </recommendedName>
</protein>
<dbReference type="Pfam" id="PF00300">
    <property type="entry name" value="His_Phos_1"/>
    <property type="match status" value="2"/>
</dbReference>
<reference evidence="1 2" key="1">
    <citation type="submission" date="2015-11" db="EMBL/GenBank/DDBJ databases">
        <authorList>
            <person name="Zhang Y."/>
            <person name="Guo Z."/>
        </authorList>
    </citation>
    <scope>NUCLEOTIDE SEQUENCE [LARGE SCALE GENOMIC DNA]</scope>
    <source>
        <strain evidence="1 2">KCTC 32221</strain>
    </source>
</reference>
<keyword evidence="2" id="KW-1185">Reference proteome</keyword>
<dbReference type="PANTHER" id="PTHR48100:SF1">
    <property type="entry name" value="HISTIDINE PHOSPHATASE FAMILY PROTEIN-RELATED"/>
    <property type="match status" value="1"/>
</dbReference>
<dbReference type="InterPro" id="IPR013078">
    <property type="entry name" value="His_Pase_superF_clade-1"/>
</dbReference>
<dbReference type="Gene3D" id="3.40.50.1240">
    <property type="entry name" value="Phosphoglycerate mutase-like"/>
    <property type="match status" value="1"/>
</dbReference>
<dbReference type="GO" id="GO:0016791">
    <property type="term" value="F:phosphatase activity"/>
    <property type="evidence" value="ECO:0007669"/>
    <property type="project" value="TreeGrafter"/>
</dbReference>
<dbReference type="SMART" id="SM00855">
    <property type="entry name" value="PGAM"/>
    <property type="match status" value="1"/>
</dbReference>
<dbReference type="EMBL" id="CP013189">
    <property type="protein sequence ID" value="ALO45471.1"/>
    <property type="molecule type" value="Genomic_DNA"/>
</dbReference>
<evidence type="ECO:0008006" key="3">
    <source>
        <dbReference type="Google" id="ProtNLM"/>
    </source>
</evidence>
<dbReference type="RefSeq" id="WP_058021007.1">
    <property type="nucleotide sequence ID" value="NZ_CP013189.1"/>
</dbReference>
<accession>A0A0S2KBS9</accession>
<gene>
    <name evidence="1" type="ORF">PS2015_795</name>
</gene>
<dbReference type="InterPro" id="IPR029033">
    <property type="entry name" value="His_PPase_superfam"/>
</dbReference>
<dbReference type="OrthoDB" id="280692at2"/>
<evidence type="ECO:0000313" key="2">
    <source>
        <dbReference type="Proteomes" id="UP000065641"/>
    </source>
</evidence>
<dbReference type="Proteomes" id="UP000065641">
    <property type="component" value="Chromosome"/>
</dbReference>
<name>A0A0S2KBS9_9GAMM</name>
<dbReference type="STRING" id="1249552.PS2015_795"/>
<dbReference type="GO" id="GO:0005737">
    <property type="term" value="C:cytoplasm"/>
    <property type="evidence" value="ECO:0007669"/>
    <property type="project" value="TreeGrafter"/>
</dbReference>
<dbReference type="KEGG" id="pspi:PS2015_795"/>
<sequence>MSELILVRHGQASFGADSYDKLSDTGIRQVSLLADHWQELGERYDVTYAGDLLRQQETAELLAPVIGQAEVERHSGLNEYNGEPLFRIYLRDHARNEGFDVPAGPIKDRKLFQLVLEAATRHWLDGNLQPSSEDEDFESWRAFQARVHNTLDEIMARHRGGSKVVLSTSGGVIATALQRALQLPDNHTIATNWMVHNSSVTRLVYGRGRVSLGSFNTLSHLEKPQYQDLITFR</sequence>
<dbReference type="AlphaFoldDB" id="A0A0S2KBS9"/>
<organism evidence="1 2">
    <name type="scientific">Pseudohongiella spirulinae</name>
    <dbReference type="NCBI Taxonomy" id="1249552"/>
    <lineage>
        <taxon>Bacteria</taxon>
        <taxon>Pseudomonadati</taxon>
        <taxon>Pseudomonadota</taxon>
        <taxon>Gammaproteobacteria</taxon>
        <taxon>Pseudomonadales</taxon>
        <taxon>Pseudohongiellaceae</taxon>
        <taxon>Pseudohongiella</taxon>
    </lineage>
</organism>
<dbReference type="CDD" id="cd07067">
    <property type="entry name" value="HP_PGM_like"/>
    <property type="match status" value="1"/>
</dbReference>